<dbReference type="InterPro" id="IPR029058">
    <property type="entry name" value="AB_hydrolase_fold"/>
</dbReference>
<dbReference type="Pfam" id="PF12146">
    <property type="entry name" value="Hydrolase_4"/>
    <property type="match status" value="1"/>
</dbReference>
<accession>A0A921QZP2</accession>
<reference evidence="2" key="1">
    <citation type="journal article" date="2019" name="BMC Genomics">
        <title>A new reference genome for Sorghum bicolor reveals high levels of sequence similarity between sweet and grain genotypes: implications for the genetics of sugar metabolism.</title>
        <authorList>
            <person name="Cooper E.A."/>
            <person name="Brenton Z.W."/>
            <person name="Flinn B.S."/>
            <person name="Jenkins J."/>
            <person name="Shu S."/>
            <person name="Flowers D."/>
            <person name="Luo F."/>
            <person name="Wang Y."/>
            <person name="Xia P."/>
            <person name="Barry K."/>
            <person name="Daum C."/>
            <person name="Lipzen A."/>
            <person name="Yoshinaga Y."/>
            <person name="Schmutz J."/>
            <person name="Saski C."/>
            <person name="Vermerris W."/>
            <person name="Kresovich S."/>
        </authorList>
    </citation>
    <scope>NUCLEOTIDE SEQUENCE</scope>
</reference>
<evidence type="ECO:0000313" key="3">
    <source>
        <dbReference type="Proteomes" id="UP000807115"/>
    </source>
</evidence>
<dbReference type="Proteomes" id="UP000807115">
    <property type="component" value="Chromosome 4"/>
</dbReference>
<organism evidence="2 3">
    <name type="scientific">Sorghum bicolor</name>
    <name type="common">Sorghum</name>
    <name type="synonym">Sorghum vulgare</name>
    <dbReference type="NCBI Taxonomy" id="4558"/>
    <lineage>
        <taxon>Eukaryota</taxon>
        <taxon>Viridiplantae</taxon>
        <taxon>Streptophyta</taxon>
        <taxon>Embryophyta</taxon>
        <taxon>Tracheophyta</taxon>
        <taxon>Spermatophyta</taxon>
        <taxon>Magnoliopsida</taxon>
        <taxon>Liliopsida</taxon>
        <taxon>Poales</taxon>
        <taxon>Poaceae</taxon>
        <taxon>PACMAD clade</taxon>
        <taxon>Panicoideae</taxon>
        <taxon>Andropogonodae</taxon>
        <taxon>Andropogoneae</taxon>
        <taxon>Sorghinae</taxon>
        <taxon>Sorghum</taxon>
    </lineage>
</organism>
<comment type="caution">
    <text evidence="2">The sequence shown here is derived from an EMBL/GenBank/DDBJ whole genome shotgun (WGS) entry which is preliminary data.</text>
</comment>
<dbReference type="Gene3D" id="3.40.50.1820">
    <property type="entry name" value="alpha/beta hydrolase"/>
    <property type="match status" value="1"/>
</dbReference>
<dbReference type="InterPro" id="IPR022742">
    <property type="entry name" value="Hydrolase_4"/>
</dbReference>
<evidence type="ECO:0000313" key="2">
    <source>
        <dbReference type="EMBL" id="KAG0531329.1"/>
    </source>
</evidence>
<dbReference type="OMA" id="DWIKERA"/>
<dbReference type="PANTHER" id="PTHR11614">
    <property type="entry name" value="PHOSPHOLIPASE-RELATED"/>
    <property type="match status" value="1"/>
</dbReference>
<reference evidence="2" key="2">
    <citation type="submission" date="2020-10" db="EMBL/GenBank/DDBJ databases">
        <authorList>
            <person name="Cooper E.A."/>
            <person name="Brenton Z.W."/>
            <person name="Flinn B.S."/>
            <person name="Jenkins J."/>
            <person name="Shu S."/>
            <person name="Flowers D."/>
            <person name="Luo F."/>
            <person name="Wang Y."/>
            <person name="Xia P."/>
            <person name="Barry K."/>
            <person name="Daum C."/>
            <person name="Lipzen A."/>
            <person name="Yoshinaga Y."/>
            <person name="Schmutz J."/>
            <person name="Saski C."/>
            <person name="Vermerris W."/>
            <person name="Kresovich S."/>
        </authorList>
    </citation>
    <scope>NUCLEOTIDE SEQUENCE</scope>
</reference>
<dbReference type="EMBL" id="CM027683">
    <property type="protein sequence ID" value="KAG0531329.1"/>
    <property type="molecule type" value="Genomic_DNA"/>
</dbReference>
<feature type="domain" description="Serine aminopeptidase S33" evidence="1">
    <location>
        <begin position="8"/>
        <end position="104"/>
    </location>
</feature>
<dbReference type="InterPro" id="IPR051044">
    <property type="entry name" value="MAG_DAG_Lipase"/>
</dbReference>
<evidence type="ECO:0000259" key="1">
    <source>
        <dbReference type="Pfam" id="PF12146"/>
    </source>
</evidence>
<name>A0A921QZP2_SORBI</name>
<dbReference type="Gramene" id="EES04362">
    <property type="protein sequence ID" value="EES04362"/>
    <property type="gene ID" value="SORBI_3004G012600"/>
</dbReference>
<gene>
    <name evidence="2" type="ORF">BDA96_04G014200</name>
</gene>
<sequence length="153" mass="17498">MPPWPIEHHLLAAAAKVVPTWRVAFTRGNIPERSFKVWTGSASSRSPTRAAPRRRHGARAHLRVCRHLQQRFEDVQLPLLVVHGAEDTVRDPACVEELCRRAGRMWHQIIGEHQENVEKVFDEIIHWLKARAAAATVARRLRACHGLQPRVVQ</sequence>
<dbReference type="SUPFAM" id="SSF53474">
    <property type="entry name" value="alpha/beta-Hydrolases"/>
    <property type="match status" value="1"/>
</dbReference>
<dbReference type="AlphaFoldDB" id="A0A921QZP2"/>
<proteinExistence type="predicted"/>
<protein>
    <recommendedName>
        <fullName evidence="1">Serine aminopeptidase S33 domain-containing protein</fullName>
    </recommendedName>
</protein>